<proteinExistence type="predicted"/>
<dbReference type="Proteomes" id="UP000218267">
    <property type="component" value="Chromosome"/>
</dbReference>
<dbReference type="PANTHER" id="PTHR30528">
    <property type="entry name" value="CYTOPLASMIC PROTEIN"/>
    <property type="match status" value="1"/>
</dbReference>
<dbReference type="Pfam" id="PF06224">
    <property type="entry name" value="AlkZ-like"/>
    <property type="match status" value="1"/>
</dbReference>
<accession>A0A1Y1CI72</accession>
<evidence type="ECO:0000313" key="1">
    <source>
        <dbReference type="EMBL" id="BAX80025.1"/>
    </source>
</evidence>
<dbReference type="InterPro" id="IPR009351">
    <property type="entry name" value="AlkZ-like"/>
</dbReference>
<evidence type="ECO:0000313" key="2">
    <source>
        <dbReference type="Proteomes" id="UP000218267"/>
    </source>
</evidence>
<organism evidence="1 2">
    <name type="scientific">Labilibaculum antarcticum</name>
    <dbReference type="NCBI Taxonomy" id="1717717"/>
    <lineage>
        <taxon>Bacteria</taxon>
        <taxon>Pseudomonadati</taxon>
        <taxon>Bacteroidota</taxon>
        <taxon>Bacteroidia</taxon>
        <taxon>Marinilabiliales</taxon>
        <taxon>Marinifilaceae</taxon>
        <taxon>Labilibaculum</taxon>
    </lineage>
</organism>
<sequence length="404" mass="46674">MAQIIDSLSKQEARTLVLLSQKLPPAKQSGRALDDTLSVIEQLGYVQIDTISVIQRAHHHTLWTRNPSYQKSHLDQLVAEKKVFEYWSHAASYLPMCDYRYSLVRKNAIASGEQSHWYERDEKMIKSVYDRIKEEGPLMAKDFEYTGNKTMDWASKPAKRALEYLFMQGDLMIPYRNSFHKVYDLTKRVLPGDIDTSLPSKEEYARFLITKYLDANGLGQASEIAYLLKNTKALVSANLQEMLSTGELLQFKLGEKIYLALPDSLDLLNKPLSRSKLKILSPFDNLLIQRKRMKAIFDFDYQIECYVPEAKRKFGYFSLPILWDGKLVARMDCKADRNKSVLHINHLALEPELRETDAFFLALSKELAPFMQFNECTTIEVHKTTPRDVRQELVTIIKSLVTND</sequence>
<dbReference type="RefSeq" id="WP_197705726.1">
    <property type="nucleotide sequence ID" value="NZ_AP018042.1"/>
</dbReference>
<protein>
    <recommendedName>
        <fullName evidence="3">Winged helix-turn-helix domain-containing protein</fullName>
    </recommendedName>
</protein>
<evidence type="ECO:0008006" key="3">
    <source>
        <dbReference type="Google" id="ProtNLM"/>
    </source>
</evidence>
<dbReference type="AlphaFoldDB" id="A0A1Y1CI72"/>
<keyword evidence="2" id="KW-1185">Reference proteome</keyword>
<gene>
    <name evidence="1" type="ORF">ALGA_1650</name>
</gene>
<dbReference type="KEGG" id="mbas:ALGA_1650"/>
<dbReference type="EMBL" id="AP018042">
    <property type="protein sequence ID" value="BAX80025.1"/>
    <property type="molecule type" value="Genomic_DNA"/>
</dbReference>
<dbReference type="PANTHER" id="PTHR30528:SF0">
    <property type="entry name" value="CYTOPLASMIC PROTEIN"/>
    <property type="match status" value="1"/>
</dbReference>
<reference evidence="2" key="2">
    <citation type="journal article" date="2020" name="Antonie Van Leeuwenhoek">
        <title>Labilibaculum antarcticum sp. nov., a novel facultative anaerobic, psychrotorelant bacterium isolated from marine sediment of Antarctica.</title>
        <authorList>
            <person name="Watanabe M."/>
            <person name="Kojima H."/>
            <person name="Fukui M."/>
        </authorList>
    </citation>
    <scope>NUCLEOTIDE SEQUENCE [LARGE SCALE GENOMIC DNA]</scope>
    <source>
        <strain evidence="2">SPP2</strain>
    </source>
</reference>
<reference evidence="1 2" key="1">
    <citation type="journal article" date="2018" name="Mar. Genomics">
        <title>Complete genome sequence of Marinifilaceae bacterium strain SPP2, isolated from the Antarctic marine sediment.</title>
        <authorList>
            <person name="Watanabe M."/>
            <person name="Kojima H."/>
            <person name="Fukui M."/>
        </authorList>
    </citation>
    <scope>NUCLEOTIDE SEQUENCE [LARGE SCALE GENOMIC DNA]</scope>
    <source>
        <strain evidence="1 2">SPP2</strain>
    </source>
</reference>
<name>A0A1Y1CI72_9BACT</name>